<reference evidence="1" key="1">
    <citation type="submission" date="2023-03" db="UniProtKB">
        <authorList>
            <consortium name="EnsemblPlants"/>
        </authorList>
    </citation>
    <scope>IDENTIFICATION</scope>
</reference>
<protein>
    <submittedName>
        <fullName evidence="1">Uncharacterized protein</fullName>
    </submittedName>
</protein>
<organism evidence="1">
    <name type="scientific">Cucumis melo</name>
    <name type="common">Muskmelon</name>
    <dbReference type="NCBI Taxonomy" id="3656"/>
    <lineage>
        <taxon>Eukaryota</taxon>
        <taxon>Viridiplantae</taxon>
        <taxon>Streptophyta</taxon>
        <taxon>Embryophyta</taxon>
        <taxon>Tracheophyta</taxon>
        <taxon>Spermatophyta</taxon>
        <taxon>Magnoliopsida</taxon>
        <taxon>eudicotyledons</taxon>
        <taxon>Gunneridae</taxon>
        <taxon>Pentapetalae</taxon>
        <taxon>rosids</taxon>
        <taxon>fabids</taxon>
        <taxon>Cucurbitales</taxon>
        <taxon>Cucurbitaceae</taxon>
        <taxon>Benincaseae</taxon>
        <taxon>Cucumis</taxon>
    </lineage>
</organism>
<dbReference type="EnsemblPlants" id="MELO3C027764.2.1">
    <property type="protein sequence ID" value="MELO3C027764.2.1"/>
    <property type="gene ID" value="MELO3C027764.2"/>
</dbReference>
<name>A0A9I9E2N1_CUCME</name>
<dbReference type="Gramene" id="MELO3C027764.2.1">
    <property type="protein sequence ID" value="MELO3C027764.2.1"/>
    <property type="gene ID" value="MELO3C027764.2"/>
</dbReference>
<accession>A0A9I9E2N1</accession>
<sequence>MNLFLFFTGQDALAVGMGKESQSVRTAADLFKRANDILGTTNVYKFYDVVGPTQHSHRLFRSGARPILTTASLSQSTLNINNGTSSITCLKTYKSDSLCIISDIPRNRITTIIAYTTTPLTCPYNLTYSQSFLVHDFFIKVVVN</sequence>
<evidence type="ECO:0000313" key="1">
    <source>
        <dbReference type="EnsemblPlants" id="MELO3C027764.2.1"/>
    </source>
</evidence>
<proteinExistence type="predicted"/>
<dbReference type="AlphaFoldDB" id="A0A9I9E2N1"/>